<evidence type="ECO:0000313" key="3">
    <source>
        <dbReference type="Proteomes" id="UP001595925"/>
    </source>
</evidence>
<feature type="transmembrane region" description="Helical" evidence="1">
    <location>
        <begin position="504"/>
        <end position="523"/>
    </location>
</feature>
<feature type="transmembrane region" description="Helical" evidence="1">
    <location>
        <begin position="291"/>
        <end position="312"/>
    </location>
</feature>
<keyword evidence="1" id="KW-0812">Transmembrane</keyword>
<protein>
    <submittedName>
        <fullName evidence="2">DUF2298 domain-containing protein</fullName>
    </submittedName>
</protein>
<dbReference type="RefSeq" id="WP_114577859.1">
    <property type="nucleotide sequence ID" value="NZ_JAIVEF010000012.1"/>
</dbReference>
<feature type="transmembrane region" description="Helical" evidence="1">
    <location>
        <begin position="324"/>
        <end position="343"/>
    </location>
</feature>
<dbReference type="NCBIfam" id="TIGR03662">
    <property type="entry name" value="Chlor_Arch_YYY"/>
    <property type="match status" value="1"/>
</dbReference>
<accession>A0ABD5Q9N6</accession>
<feature type="transmembrane region" description="Helical" evidence="1">
    <location>
        <begin position="209"/>
        <end position="227"/>
    </location>
</feature>
<proteinExistence type="predicted"/>
<keyword evidence="1" id="KW-1133">Transmembrane helix</keyword>
<name>A0ABD5Q9N6_9EURY</name>
<reference evidence="2 3" key="1">
    <citation type="journal article" date="2019" name="Int. J. Syst. Evol. Microbiol.">
        <title>The Global Catalogue of Microorganisms (GCM) 10K type strain sequencing project: providing services to taxonomists for standard genome sequencing and annotation.</title>
        <authorList>
            <consortium name="The Broad Institute Genomics Platform"/>
            <consortium name="The Broad Institute Genome Sequencing Center for Infectious Disease"/>
            <person name="Wu L."/>
            <person name="Ma J."/>
        </authorList>
    </citation>
    <scope>NUCLEOTIDE SEQUENCE [LARGE SCALE GENOMIC DNA]</scope>
    <source>
        <strain evidence="2 3">CGMCC 1.15824</strain>
    </source>
</reference>
<dbReference type="PANTHER" id="PTHR10790">
    <property type="entry name" value="TPR-DOMAIN CONTAINING PROTEIN"/>
    <property type="match status" value="1"/>
</dbReference>
<dbReference type="InterPro" id="IPR018746">
    <property type="entry name" value="DUF2298"/>
</dbReference>
<feature type="transmembrane region" description="Helical" evidence="1">
    <location>
        <begin position="434"/>
        <end position="453"/>
    </location>
</feature>
<feature type="transmembrane region" description="Helical" evidence="1">
    <location>
        <begin position="12"/>
        <end position="32"/>
    </location>
</feature>
<dbReference type="Proteomes" id="UP001595925">
    <property type="component" value="Unassembled WGS sequence"/>
</dbReference>
<feature type="transmembrane region" description="Helical" evidence="1">
    <location>
        <begin position="538"/>
        <end position="557"/>
    </location>
</feature>
<feature type="transmembrane region" description="Helical" evidence="1">
    <location>
        <begin position="39"/>
        <end position="57"/>
    </location>
</feature>
<dbReference type="Pfam" id="PF10060">
    <property type="entry name" value="DUF2298"/>
    <property type="match status" value="1"/>
</dbReference>
<feature type="transmembrane region" description="Helical" evidence="1">
    <location>
        <begin position="63"/>
        <end position="83"/>
    </location>
</feature>
<evidence type="ECO:0000256" key="1">
    <source>
        <dbReference type="SAM" id="Phobius"/>
    </source>
</evidence>
<gene>
    <name evidence="2" type="ORF">ACFPFO_01300</name>
</gene>
<comment type="caution">
    <text evidence="2">The sequence shown here is derived from an EMBL/GenBank/DDBJ whole genome shotgun (WGS) entry which is preliminary data.</text>
</comment>
<evidence type="ECO:0000313" key="2">
    <source>
        <dbReference type="EMBL" id="MFC4986431.1"/>
    </source>
</evidence>
<sequence>MVVGTEVALAVRWLVAVLGLGALALPLAAAVFRDGEGRGAGLAIPLALAAVGLGGFWVGRLSFGRLSVAVALLALCCGSALALRRGVEIDSRRYAEVAAVFAAAFAFLLAVRAVDPGIVPWGGEKYLDYGLLTRLSKAGTLPPEDPWFAGEPVRYYYGGHLLAASLARLTATPPHYAYTLALAGIYATLVSAAYGLAGAIAASRGVARLPAALLGAVLVGFASNLATPVRTLAWLLPGGRAVLEAVGVPMERAGGETVAAGPDAFGYWDASRLIPGTINEFPLFAFLNGDLHAHMLATPFLLLAVGICLAYWETPAAERRRRRLLAFLALPPVAGWLAVVNAWDLPTALGLAWLTLALAPAPPRTLLPERLARPYRNRLENAPDGAAELGRPLLAAVLVAVVGAGALVAVAPFLPTLSGGAERSLALVADRSPLPAFLLVHGAFLAVAYRYLAARVPVPAGARTAGLAAVLVAAAWAAGLLPVLVVAPLLVLGWLAARRGGFESLLFVAGAGIVATVELVYLADPAGPGRLNTVFKSYVHVWLLWALAAGIALAWLLERTGSTGGVDEKPRADARRTYDGLAAIGIVLLVCSLSIYGGLALLAHAENADGLGLDARAELQETEPDVAAAVGWLADREPGARIVEAPTPPEYTYGTASDGEPPPSRAVSGASTFSGLPTLAGWTHAADYHGEDAYRERVADAETVFEGSDAERATVLENYGIDYVYVGPNERAWYDLTVEDDDSLSVAAEFGAVRIYEVEGS</sequence>
<organism evidence="2 3">
    <name type="scientific">Saliphagus infecundisoli</name>
    <dbReference type="NCBI Taxonomy" id="1849069"/>
    <lineage>
        <taxon>Archaea</taxon>
        <taxon>Methanobacteriati</taxon>
        <taxon>Methanobacteriota</taxon>
        <taxon>Stenosarchaea group</taxon>
        <taxon>Halobacteria</taxon>
        <taxon>Halobacteriales</taxon>
        <taxon>Natrialbaceae</taxon>
        <taxon>Saliphagus</taxon>
    </lineage>
</organism>
<dbReference type="AlphaFoldDB" id="A0ABD5Q9N6"/>
<feature type="transmembrane region" description="Helical" evidence="1">
    <location>
        <begin position="578"/>
        <end position="603"/>
    </location>
</feature>
<dbReference type="PANTHER" id="PTHR10790:SF51">
    <property type="entry name" value="TETRATRICOPEPTIDE REPEAT PROTEIN"/>
    <property type="match status" value="1"/>
</dbReference>
<feature type="transmembrane region" description="Helical" evidence="1">
    <location>
        <begin position="465"/>
        <end position="492"/>
    </location>
</feature>
<feature type="transmembrane region" description="Helical" evidence="1">
    <location>
        <begin position="176"/>
        <end position="197"/>
    </location>
</feature>
<keyword evidence="1" id="KW-0472">Membrane</keyword>
<feature type="transmembrane region" description="Helical" evidence="1">
    <location>
        <begin position="393"/>
        <end position="414"/>
    </location>
</feature>
<keyword evidence="3" id="KW-1185">Reference proteome</keyword>
<dbReference type="EMBL" id="JBHSJG010000004">
    <property type="protein sequence ID" value="MFC4986431.1"/>
    <property type="molecule type" value="Genomic_DNA"/>
</dbReference>
<feature type="transmembrane region" description="Helical" evidence="1">
    <location>
        <begin position="95"/>
        <end position="114"/>
    </location>
</feature>